<organism evidence="1">
    <name type="scientific">Timema monikensis</name>
    <dbReference type="NCBI Taxonomy" id="170555"/>
    <lineage>
        <taxon>Eukaryota</taxon>
        <taxon>Metazoa</taxon>
        <taxon>Ecdysozoa</taxon>
        <taxon>Arthropoda</taxon>
        <taxon>Hexapoda</taxon>
        <taxon>Insecta</taxon>
        <taxon>Pterygota</taxon>
        <taxon>Neoptera</taxon>
        <taxon>Polyneoptera</taxon>
        <taxon>Phasmatodea</taxon>
        <taxon>Timematodea</taxon>
        <taxon>Timematoidea</taxon>
        <taxon>Timematidae</taxon>
        <taxon>Timema</taxon>
    </lineage>
</organism>
<dbReference type="EMBL" id="OB799309">
    <property type="protein sequence ID" value="CAD7435207.1"/>
    <property type="molecule type" value="Genomic_DNA"/>
</dbReference>
<accession>A0A7R9EJK0</accession>
<gene>
    <name evidence="1" type="ORF">TMSB3V08_LOCUS11854</name>
</gene>
<dbReference type="AlphaFoldDB" id="A0A7R9EJK0"/>
<reference evidence="1" key="1">
    <citation type="submission" date="2020-11" db="EMBL/GenBank/DDBJ databases">
        <authorList>
            <person name="Tran Van P."/>
        </authorList>
    </citation>
    <scope>NUCLEOTIDE SEQUENCE</scope>
</reference>
<sequence length="154" mass="16923">MDITQSRKSLILWPYSSGLAGRKRGASFNMTPLALPSAERRCGSQLHFASRVTPNHRTDGDHWTAVPSTRKEVYPLVSEGRVKNNLGKSTLSTPDRDSSLALPVISSLVHCESSALDHKATEADHVWWTCVSVLMADVTVNRSQHTLTNAKGQE</sequence>
<name>A0A7R9EJK0_9NEOP</name>
<proteinExistence type="predicted"/>
<protein>
    <submittedName>
        <fullName evidence="1">Uncharacterized protein</fullName>
    </submittedName>
</protein>
<evidence type="ECO:0000313" key="1">
    <source>
        <dbReference type="EMBL" id="CAD7435207.1"/>
    </source>
</evidence>